<proteinExistence type="predicted"/>
<dbReference type="EMBL" id="CP073633">
    <property type="protein sequence ID" value="WHQ69426.1"/>
    <property type="molecule type" value="Genomic_DNA"/>
</dbReference>
<evidence type="ECO:0000313" key="4">
    <source>
        <dbReference type="Proteomes" id="UP001223720"/>
    </source>
</evidence>
<dbReference type="Pfam" id="PF13223">
    <property type="entry name" value="DUF4031"/>
    <property type="match status" value="1"/>
</dbReference>
<feature type="domain" description="DUF4031" evidence="2">
    <location>
        <begin position="3"/>
        <end position="85"/>
    </location>
</feature>
<evidence type="ECO:0000259" key="2">
    <source>
        <dbReference type="Pfam" id="PF13223"/>
    </source>
</evidence>
<feature type="region of interest" description="Disordered" evidence="1">
    <location>
        <begin position="112"/>
        <end position="132"/>
    </location>
</feature>
<sequence>MGVYVDQPIFPFGNMMMCHLWADSLDELLAMVDRIGVQRKWIQGHPTLSFGKHRDASWVHFDIAKGKRALAIQAGAIETDRYGASYFEAQRRGLARRVEIIEGLRRRHGRPVHGFIAAPTPSTSTTARGAGT</sequence>
<protein>
    <submittedName>
        <fullName evidence="3">DUF4031 domain-containing protein</fullName>
    </submittedName>
</protein>
<dbReference type="Proteomes" id="UP001223720">
    <property type="component" value="Chromosome"/>
</dbReference>
<accession>A0AAX3WF05</accession>
<dbReference type="InterPro" id="IPR025109">
    <property type="entry name" value="DUF4031"/>
</dbReference>
<evidence type="ECO:0000256" key="1">
    <source>
        <dbReference type="SAM" id="MobiDB-lite"/>
    </source>
</evidence>
<organism evidence="3 4">
    <name type="scientific">Methylorubrum extorquens</name>
    <name type="common">Methylobacterium dichloromethanicum</name>
    <name type="synonym">Methylobacterium extorquens</name>
    <dbReference type="NCBI Taxonomy" id="408"/>
    <lineage>
        <taxon>Bacteria</taxon>
        <taxon>Pseudomonadati</taxon>
        <taxon>Pseudomonadota</taxon>
        <taxon>Alphaproteobacteria</taxon>
        <taxon>Hyphomicrobiales</taxon>
        <taxon>Methylobacteriaceae</taxon>
        <taxon>Methylorubrum</taxon>
    </lineage>
</organism>
<dbReference type="AlphaFoldDB" id="A0AAX3WF05"/>
<feature type="compositionally biased region" description="Low complexity" evidence="1">
    <location>
        <begin position="117"/>
        <end position="132"/>
    </location>
</feature>
<name>A0AAX3WF05_METEX</name>
<reference evidence="3" key="1">
    <citation type="journal article" date="2022" name="Biotechnol. Bioprocess Eng.">
        <title>Pan-genome Analysis Reveals Comparative Genomic Features of Central Metabolic Pathways in Methylorubrum extorquens.</title>
        <authorList>
            <person name="Lee G.M."/>
            <person name="Scott-Nevros Z.K."/>
            <person name="Lee S.-M."/>
            <person name="Kim D."/>
        </authorList>
    </citation>
    <scope>NUCLEOTIDE SEQUENCE</scope>
    <source>
        <strain evidence="3">ATCC 55366</strain>
    </source>
</reference>
<gene>
    <name evidence="3" type="ORF">KEC54_24315</name>
</gene>
<evidence type="ECO:0000313" key="3">
    <source>
        <dbReference type="EMBL" id="WHQ69426.1"/>
    </source>
</evidence>
<dbReference type="RefSeq" id="WP_283535427.1">
    <property type="nucleotide sequence ID" value="NZ_CP073633.1"/>
</dbReference>